<dbReference type="PANTHER" id="PTHR34596">
    <property type="entry name" value="CHITOPORIN"/>
    <property type="match status" value="1"/>
</dbReference>
<dbReference type="GeneID" id="57396532"/>
<reference evidence="4 5" key="1">
    <citation type="journal article" date="2020" name="Microbiol. Resour. Announc.">
        <title>Complete genome sequence of Pseudomonas otitidis strain MrB4, isolated from Lake Biwa in Japan.</title>
        <authorList>
            <person name="Miyazaki K."/>
            <person name="Hase E."/>
            <person name="Maruya T."/>
        </authorList>
    </citation>
    <scope>NUCLEOTIDE SEQUENCE [LARGE SCALE GENOMIC DNA]</scope>
    <source>
        <strain evidence="4 5">MrB4</strain>
    </source>
</reference>
<dbReference type="Proteomes" id="UP000501237">
    <property type="component" value="Chromosome"/>
</dbReference>
<proteinExistence type="inferred from homology"/>
<name>A0A679GI84_9GAMM</name>
<gene>
    <name evidence="4" type="ORF">PtoMrB4_13160</name>
</gene>
<protein>
    <recommendedName>
        <fullName evidence="6">Outer membrane porin, OprD family</fullName>
    </recommendedName>
</protein>
<accession>A0A679GI84</accession>
<evidence type="ECO:0000313" key="5">
    <source>
        <dbReference type="Proteomes" id="UP000501237"/>
    </source>
</evidence>
<evidence type="ECO:0000256" key="2">
    <source>
        <dbReference type="ARBA" id="ARBA00022448"/>
    </source>
</evidence>
<organism evidence="4 5">
    <name type="scientific">Metapseudomonas otitidis</name>
    <dbReference type="NCBI Taxonomy" id="319939"/>
    <lineage>
        <taxon>Bacteria</taxon>
        <taxon>Pseudomonadati</taxon>
        <taxon>Pseudomonadota</taxon>
        <taxon>Gammaproteobacteria</taxon>
        <taxon>Pseudomonadales</taxon>
        <taxon>Pseudomonadaceae</taxon>
        <taxon>Metapseudomonas</taxon>
    </lineage>
</organism>
<dbReference type="AlphaFoldDB" id="A0A679GI84"/>
<dbReference type="Pfam" id="PF03573">
    <property type="entry name" value="OprD"/>
    <property type="match status" value="1"/>
</dbReference>
<dbReference type="GO" id="GO:0016020">
    <property type="term" value="C:membrane"/>
    <property type="evidence" value="ECO:0007669"/>
    <property type="project" value="InterPro"/>
</dbReference>
<dbReference type="GO" id="GO:0015288">
    <property type="term" value="F:porin activity"/>
    <property type="evidence" value="ECO:0007669"/>
    <property type="project" value="TreeGrafter"/>
</dbReference>
<dbReference type="KEGG" id="poj:PtoMrB4_13160"/>
<evidence type="ECO:0008006" key="6">
    <source>
        <dbReference type="Google" id="ProtNLM"/>
    </source>
</evidence>
<keyword evidence="3" id="KW-0732">Signal</keyword>
<dbReference type="Gene3D" id="2.40.160.10">
    <property type="entry name" value="Porin"/>
    <property type="match status" value="1"/>
</dbReference>
<dbReference type="InterPro" id="IPR023614">
    <property type="entry name" value="Porin_dom_sf"/>
</dbReference>
<dbReference type="PANTHER" id="PTHR34596:SF2">
    <property type="entry name" value="CHITOPORIN"/>
    <property type="match status" value="1"/>
</dbReference>
<dbReference type="RefSeq" id="WP_172432836.1">
    <property type="nucleotide sequence ID" value="NZ_AP022642.1"/>
</dbReference>
<comment type="similarity">
    <text evidence="1">Belongs to the outer membrane porin (Opr) (TC 1.B.25) family.</text>
</comment>
<evidence type="ECO:0000313" key="4">
    <source>
        <dbReference type="EMBL" id="BCA27339.1"/>
    </source>
</evidence>
<evidence type="ECO:0000256" key="3">
    <source>
        <dbReference type="ARBA" id="ARBA00022729"/>
    </source>
</evidence>
<dbReference type="EMBL" id="AP022642">
    <property type="protein sequence ID" value="BCA27339.1"/>
    <property type="molecule type" value="Genomic_DNA"/>
</dbReference>
<evidence type="ECO:0000256" key="1">
    <source>
        <dbReference type="ARBA" id="ARBA00009075"/>
    </source>
</evidence>
<dbReference type="InterPro" id="IPR005318">
    <property type="entry name" value="OM_porin_bac"/>
</dbReference>
<sequence length="435" mass="49342">MNLREKGLAGLLCLASGWACHAEPFIDDSRTSLRYSQFYWKENDGGEVGPNRDEWVQAALFSFNSGWYRDLFGVDYAYGLADALHVGHEATSISNLEAGRSVQSPHGIAKPVEAYLRGRLPVADGYLQLGLGKKSRRYGQYYDDPFSRILPPSTLGTDLEWRAEGRALRYSRLTGFSARNESGWSDTLRNFRGQRIEALHLVAVEWTLPTTSRLTAEYSLAEDYLKVGSIKLEHSLALGDERFIDLAGTLGAQQDAGRLFEHEGVRGLFEAERQHRARYTDLSLKYRTPTYTLGAAYNRVRGGDFDRPFFRQDHGTWNSSAKLFYYFGAEDEAMVKLMAGMDFSAFGLPQLRLDSHYAFSDHAAGYRDFSRREFQSLLQYRFDGPLKGLSLAWLHNRFHTEGVPDGVDRRQASRGPAGIITHHAERLYLNYVYSF</sequence>
<keyword evidence="2" id="KW-0813">Transport</keyword>